<feature type="compositionally biased region" description="Basic and acidic residues" evidence="5">
    <location>
        <begin position="231"/>
        <end position="254"/>
    </location>
</feature>
<dbReference type="GO" id="GO:0003676">
    <property type="term" value="F:nucleic acid binding"/>
    <property type="evidence" value="ECO:0007669"/>
    <property type="project" value="InterPro"/>
</dbReference>
<evidence type="ECO:0000256" key="4">
    <source>
        <dbReference type="ARBA" id="ARBA00023136"/>
    </source>
</evidence>
<comment type="subcellular location">
    <subcellularLocation>
        <location evidence="1">Membrane</location>
        <topology evidence="1">Multi-pass membrane protein</topology>
    </subcellularLocation>
</comment>
<accession>A0AAV1CF06</accession>
<dbReference type="EMBL" id="OX459119">
    <property type="protein sequence ID" value="CAI9093997.1"/>
    <property type="molecule type" value="Genomic_DNA"/>
</dbReference>
<dbReference type="Gene3D" id="2.40.50.140">
    <property type="entry name" value="Nucleic acid-binding proteins"/>
    <property type="match status" value="1"/>
</dbReference>
<evidence type="ECO:0000313" key="8">
    <source>
        <dbReference type="EMBL" id="CAI9093997.1"/>
    </source>
</evidence>
<dbReference type="PANTHER" id="PTHR47600:SF1">
    <property type="entry name" value="NUCLEIC ACID-BINDING, OB-FOLD-LIKE PROTEIN"/>
    <property type="match status" value="1"/>
</dbReference>
<evidence type="ECO:0000256" key="1">
    <source>
        <dbReference type="ARBA" id="ARBA00004141"/>
    </source>
</evidence>
<organism evidence="8 9">
    <name type="scientific">Oldenlandia corymbosa var. corymbosa</name>
    <dbReference type="NCBI Taxonomy" id="529605"/>
    <lineage>
        <taxon>Eukaryota</taxon>
        <taxon>Viridiplantae</taxon>
        <taxon>Streptophyta</taxon>
        <taxon>Embryophyta</taxon>
        <taxon>Tracheophyta</taxon>
        <taxon>Spermatophyta</taxon>
        <taxon>Magnoliopsida</taxon>
        <taxon>eudicotyledons</taxon>
        <taxon>Gunneridae</taxon>
        <taxon>Pentapetalae</taxon>
        <taxon>asterids</taxon>
        <taxon>lamiids</taxon>
        <taxon>Gentianales</taxon>
        <taxon>Rubiaceae</taxon>
        <taxon>Rubioideae</taxon>
        <taxon>Spermacoceae</taxon>
        <taxon>Hedyotis-Oldenlandia complex</taxon>
        <taxon>Oldenlandia</taxon>
    </lineage>
</organism>
<protein>
    <submittedName>
        <fullName evidence="8">OLC1v1029628C1</fullName>
    </submittedName>
</protein>
<reference evidence="8" key="1">
    <citation type="submission" date="2023-03" db="EMBL/GenBank/DDBJ databases">
        <authorList>
            <person name="Julca I."/>
        </authorList>
    </citation>
    <scope>NUCLEOTIDE SEQUENCE</scope>
</reference>
<dbReference type="Pfam" id="PF00335">
    <property type="entry name" value="Tetraspanin"/>
    <property type="match status" value="1"/>
</dbReference>
<feature type="transmembrane region" description="Helical" evidence="6">
    <location>
        <begin position="939"/>
        <end position="961"/>
    </location>
</feature>
<gene>
    <name evidence="8" type="ORF">OLC1_LOCUS5276</name>
</gene>
<dbReference type="PROSITE" id="PS50126">
    <property type="entry name" value="S1"/>
    <property type="match status" value="1"/>
</dbReference>
<evidence type="ECO:0000256" key="6">
    <source>
        <dbReference type="SAM" id="Phobius"/>
    </source>
</evidence>
<feature type="transmembrane region" description="Helical" evidence="6">
    <location>
        <begin position="750"/>
        <end position="773"/>
    </location>
</feature>
<evidence type="ECO:0000256" key="3">
    <source>
        <dbReference type="ARBA" id="ARBA00022989"/>
    </source>
</evidence>
<dbReference type="Proteomes" id="UP001161247">
    <property type="component" value="Chromosome 2"/>
</dbReference>
<feature type="transmembrane region" description="Helical" evidence="6">
    <location>
        <begin position="780"/>
        <end position="804"/>
    </location>
</feature>
<evidence type="ECO:0000256" key="5">
    <source>
        <dbReference type="SAM" id="MobiDB-lite"/>
    </source>
</evidence>
<dbReference type="AlphaFoldDB" id="A0AAV1CF06"/>
<dbReference type="InterPro" id="IPR012340">
    <property type="entry name" value="NA-bd_OB-fold"/>
</dbReference>
<feature type="compositionally biased region" description="Low complexity" evidence="5">
    <location>
        <begin position="259"/>
        <end position="272"/>
    </location>
</feature>
<dbReference type="GO" id="GO:0016020">
    <property type="term" value="C:membrane"/>
    <property type="evidence" value="ECO:0007669"/>
    <property type="project" value="UniProtKB-SubCell"/>
</dbReference>
<feature type="compositionally biased region" description="Basic and acidic residues" evidence="5">
    <location>
        <begin position="281"/>
        <end position="290"/>
    </location>
</feature>
<keyword evidence="9" id="KW-1185">Reference proteome</keyword>
<dbReference type="PANTHER" id="PTHR47600">
    <property type="entry name" value="NUCLEIC ACID-BINDING, OB-FOLD-LIKE PROTEIN"/>
    <property type="match status" value="1"/>
</dbReference>
<evidence type="ECO:0000256" key="2">
    <source>
        <dbReference type="ARBA" id="ARBA00022692"/>
    </source>
</evidence>
<dbReference type="SUPFAM" id="SSF50249">
    <property type="entry name" value="Nucleic acid-binding proteins"/>
    <property type="match status" value="1"/>
</dbReference>
<name>A0AAV1CF06_OLDCO</name>
<keyword evidence="3 6" id="KW-1133">Transmembrane helix</keyword>
<feature type="region of interest" description="Disordered" evidence="5">
    <location>
        <begin position="177"/>
        <end position="345"/>
    </location>
</feature>
<dbReference type="InterPro" id="IPR018499">
    <property type="entry name" value="Tetraspanin/Peripherin"/>
</dbReference>
<feature type="domain" description="S1 motif" evidence="7">
    <location>
        <begin position="566"/>
        <end position="634"/>
    </location>
</feature>
<keyword evidence="4 6" id="KW-0472">Membrane</keyword>
<dbReference type="InterPro" id="IPR003029">
    <property type="entry name" value="S1_domain"/>
</dbReference>
<evidence type="ECO:0000313" key="9">
    <source>
        <dbReference type="Proteomes" id="UP001161247"/>
    </source>
</evidence>
<dbReference type="Pfam" id="PF00575">
    <property type="entry name" value="S1"/>
    <property type="match status" value="1"/>
</dbReference>
<sequence length="972" mass="108955">MNANFMSYPSSMESISLSSTITSAASTSSPTATVNSMATQFCLPSNISLHAQYPGRRRSRNVCWDKKPRKVCVSASKGEPPELDRWEQMELKFGRMLGEDPKLTMAKIMARKANPDLTPLEIENLIEKKKKGKSKNSAIEEVVSFDMEWERKAATSIDGVNLVRPVTPKGVKFETNEKSFEVQKRKPTQPVGEAVKNNTSKVPNVILRKPTTYKDEDSSKYSIRPNLSLRMGKEQQKERFSDITLLKRPEKIISDGESESGQSNNSEANGSSPNEFSDITLLKRPEKVSADSEGENDESGDSKADGSSPNVENEEKQESPDSISIGDSYQEPKTDISNPGISTDAMLLGKPKRLDQSVKVTSTIVKEQIPENRETSGRVIALEDFLSSPMKDIEEQDWKRAEDLVLSGERGDVEIVSSSTRGFTVSFYSLIGFLPYRNLASKWKFLAFESWLRRRGLDPSKYRKSLGVIGNSEAAGIIPSTDLRLDIDIDDKLGSEVNPDMKLEDLLKIYDQQKLKFLSSFVGQKIRVVAVLADRKSRRLVFSAKPKENEENITKKRNLMAKLSVGDVVTCTIKKITYFGIFVEIEGVPALIHQTEVSWDATLDPSSFFKVGQIVEAKVHQLDFSLDRIFLSLKEITPDPLIEALDAVVGGHDSSDSQLKEAQADTEWQEVESLIKELQQVEGIQSVVKGRYFVSPGLAPTFQVYMASIFENQYKLLARSGNRAQELLAVAVLGFGVWMSTHHDGCRKSLTLPVIGLGAAIFVVSILGFLGAWKNNSILLWIYLILLCLILLAILVFTVLAFIVTNSGSGHNVSGLRYKEYHLQDYSSWFWKELNNTHNWERLRSCLVKSDDCNYLAREYKTLRQYKLARLSPIEAGCCRPPSECGYPAVNASYYDLSFRPISTNKDCKLYKNSRAVKCYSCDSCKAGVAEYMKTEWRVVAIFNIFLFLILSIIYFVGCCARRNAAKSREKV</sequence>
<proteinExistence type="predicted"/>
<keyword evidence="2 6" id="KW-0812">Transmembrane</keyword>
<dbReference type="PRINTS" id="PR00259">
    <property type="entry name" value="TMFOUR"/>
</dbReference>
<dbReference type="SMART" id="SM00316">
    <property type="entry name" value="S1"/>
    <property type="match status" value="2"/>
</dbReference>
<evidence type="ECO:0000259" key="7">
    <source>
        <dbReference type="PROSITE" id="PS50126"/>
    </source>
</evidence>